<dbReference type="InterPro" id="IPR010982">
    <property type="entry name" value="Lambda_DNA-bd_dom_sf"/>
</dbReference>
<dbReference type="PANTHER" id="PTHR30146">
    <property type="entry name" value="LACI-RELATED TRANSCRIPTIONAL REPRESSOR"/>
    <property type="match status" value="1"/>
</dbReference>
<dbReference type="GO" id="GO:0003700">
    <property type="term" value="F:DNA-binding transcription factor activity"/>
    <property type="evidence" value="ECO:0007669"/>
    <property type="project" value="TreeGrafter"/>
</dbReference>
<evidence type="ECO:0000256" key="3">
    <source>
        <dbReference type="ARBA" id="ARBA00023163"/>
    </source>
</evidence>
<dbReference type="Pfam" id="PF13377">
    <property type="entry name" value="Peripla_BP_3"/>
    <property type="match status" value="1"/>
</dbReference>
<keyword evidence="2" id="KW-0238">DNA-binding</keyword>
<organism evidence="5 6">
    <name type="scientific">Paenibacillus thalictri</name>
    <dbReference type="NCBI Taxonomy" id="2527873"/>
    <lineage>
        <taxon>Bacteria</taxon>
        <taxon>Bacillati</taxon>
        <taxon>Bacillota</taxon>
        <taxon>Bacilli</taxon>
        <taxon>Bacillales</taxon>
        <taxon>Paenibacillaceae</taxon>
        <taxon>Paenibacillus</taxon>
    </lineage>
</organism>
<evidence type="ECO:0000256" key="2">
    <source>
        <dbReference type="ARBA" id="ARBA00023125"/>
    </source>
</evidence>
<dbReference type="RefSeq" id="WP_131015560.1">
    <property type="nucleotide sequence ID" value="NZ_SIRE01000016.1"/>
</dbReference>
<keyword evidence="3" id="KW-0804">Transcription</keyword>
<dbReference type="SMART" id="SM00354">
    <property type="entry name" value="HTH_LACI"/>
    <property type="match status" value="1"/>
</dbReference>
<dbReference type="SUPFAM" id="SSF53822">
    <property type="entry name" value="Periplasmic binding protein-like I"/>
    <property type="match status" value="1"/>
</dbReference>
<dbReference type="CDD" id="cd06267">
    <property type="entry name" value="PBP1_LacI_sugar_binding-like"/>
    <property type="match status" value="1"/>
</dbReference>
<sequence length="340" mass="38182">MPTIKDIAKKLGVSVSTVSRALNNHPDIREETKEEVLEAIKKLNYTPNALARSLIHKRSYTIGLMIPDITDQFFSAMAQGVEEVLSDSGYLVVYGNMSRSPKKERIFLQNASERKMDGLIVTPDTMDDEMIALLQRLEIPVVFLRRRPPASLQMPFVDVDHYKGTCKAIEYLLSLGHKDIGFIGLPDYSFTGRERYRGFVDTMNRHGIELHPNGCVFDERSIALGYQGMAQLHVNYPGMTAVFAANDLLGVGALEWLAENRISVPEQMSVVGFDNLEMTNLHWIKLTTVAQPRTEMGKKAAELLMEMISEKRLASESILFDTELVIRNTCASPNVLKTTI</sequence>
<dbReference type="PANTHER" id="PTHR30146:SF109">
    <property type="entry name" value="HTH-TYPE TRANSCRIPTIONAL REGULATOR GALS"/>
    <property type="match status" value="1"/>
</dbReference>
<evidence type="ECO:0000259" key="4">
    <source>
        <dbReference type="PROSITE" id="PS50932"/>
    </source>
</evidence>
<evidence type="ECO:0000256" key="1">
    <source>
        <dbReference type="ARBA" id="ARBA00023015"/>
    </source>
</evidence>
<feature type="domain" description="HTH lacI-type" evidence="4">
    <location>
        <begin position="2"/>
        <end position="56"/>
    </location>
</feature>
<dbReference type="PROSITE" id="PS50932">
    <property type="entry name" value="HTH_LACI_2"/>
    <property type="match status" value="1"/>
</dbReference>
<dbReference type="CDD" id="cd01392">
    <property type="entry name" value="HTH_LacI"/>
    <property type="match status" value="1"/>
</dbReference>
<keyword evidence="1" id="KW-0805">Transcription regulation</keyword>
<dbReference type="InterPro" id="IPR000843">
    <property type="entry name" value="HTH_LacI"/>
</dbReference>
<proteinExistence type="predicted"/>
<dbReference type="EMBL" id="SIRE01000016">
    <property type="protein sequence ID" value="TBL75649.1"/>
    <property type="molecule type" value="Genomic_DNA"/>
</dbReference>
<evidence type="ECO:0000313" key="5">
    <source>
        <dbReference type="EMBL" id="TBL75649.1"/>
    </source>
</evidence>
<protein>
    <submittedName>
        <fullName evidence="5">LacI family transcriptional regulator</fullName>
    </submittedName>
</protein>
<dbReference type="SUPFAM" id="SSF47413">
    <property type="entry name" value="lambda repressor-like DNA-binding domains"/>
    <property type="match status" value="1"/>
</dbReference>
<dbReference type="Gene3D" id="3.40.50.2300">
    <property type="match status" value="2"/>
</dbReference>
<comment type="caution">
    <text evidence="5">The sequence shown here is derived from an EMBL/GenBank/DDBJ whole genome shotgun (WGS) entry which is preliminary data.</text>
</comment>
<dbReference type="InterPro" id="IPR046335">
    <property type="entry name" value="LacI/GalR-like_sensor"/>
</dbReference>
<dbReference type="PRINTS" id="PR00036">
    <property type="entry name" value="HTHLACI"/>
</dbReference>
<name>A0A4Q9DKY3_9BACL</name>
<dbReference type="AlphaFoldDB" id="A0A4Q9DKY3"/>
<dbReference type="OrthoDB" id="9784962at2"/>
<dbReference type="InterPro" id="IPR028082">
    <property type="entry name" value="Peripla_BP_I"/>
</dbReference>
<dbReference type="Pfam" id="PF00356">
    <property type="entry name" value="LacI"/>
    <property type="match status" value="1"/>
</dbReference>
<dbReference type="GO" id="GO:0000976">
    <property type="term" value="F:transcription cis-regulatory region binding"/>
    <property type="evidence" value="ECO:0007669"/>
    <property type="project" value="TreeGrafter"/>
</dbReference>
<gene>
    <name evidence="5" type="ORF">EYB31_21885</name>
</gene>
<evidence type="ECO:0000313" key="6">
    <source>
        <dbReference type="Proteomes" id="UP000293142"/>
    </source>
</evidence>
<dbReference type="Proteomes" id="UP000293142">
    <property type="component" value="Unassembled WGS sequence"/>
</dbReference>
<dbReference type="Gene3D" id="1.10.260.40">
    <property type="entry name" value="lambda repressor-like DNA-binding domains"/>
    <property type="match status" value="1"/>
</dbReference>
<keyword evidence="6" id="KW-1185">Reference proteome</keyword>
<reference evidence="5 6" key="1">
    <citation type="submission" date="2019-02" db="EMBL/GenBank/DDBJ databases">
        <title>Paenibacillus sp. nov., isolated from surface-sterilized tissue of Thalictrum simplex L.</title>
        <authorList>
            <person name="Tuo L."/>
        </authorList>
    </citation>
    <scope>NUCLEOTIDE SEQUENCE [LARGE SCALE GENOMIC DNA]</scope>
    <source>
        <strain evidence="5 6">N2SHLJ1</strain>
    </source>
</reference>
<accession>A0A4Q9DKY3</accession>